<sequence>MILENDLVFIEVRKKGFTIERIAAKKDGELFDFLLRFDKQSSYEENDIFLNAFVGPVAGRIEAGEVDFEGKKVKLSVNDNNNYIHGNDETWANLIFDFKLEEDDISKALIGTATQYNKELDCTYKIEITITIFNTKRRVINFHYKVTSDKKTICNPTQHLYWKLPSEESVFDQNIKMYSNYFWKLNKTFNPEKKTYWYLNSENSVKEIMKKIGDDQTNMVNQGIDHPISLITSSRISLVSKIAEIGLIMDSSLNDLVIYTHNWPSKHKLLNSGEKNQAICFEYQHPPTSKKNPNYRQIIIDPNNPYEENTSYELKISNRV</sequence>
<organism evidence="1 2">
    <name type="scientific">Mycoplasma todarodis</name>
    <dbReference type="NCBI Taxonomy" id="1937191"/>
    <lineage>
        <taxon>Bacteria</taxon>
        <taxon>Bacillati</taxon>
        <taxon>Mycoplasmatota</taxon>
        <taxon>Mollicutes</taxon>
        <taxon>Mycoplasmataceae</taxon>
        <taxon>Mycoplasma</taxon>
    </lineage>
</organism>
<dbReference type="PANTHER" id="PTHR10091:SF0">
    <property type="entry name" value="GALACTOSE MUTAROTASE"/>
    <property type="match status" value="1"/>
</dbReference>
<comment type="caution">
    <text evidence="1">The sequence shown here is derived from an EMBL/GenBank/DDBJ whole genome shotgun (WGS) entry which is preliminary data.</text>
</comment>
<dbReference type="Proteomes" id="UP000291072">
    <property type="component" value="Unassembled WGS sequence"/>
</dbReference>
<evidence type="ECO:0008006" key="3">
    <source>
        <dbReference type="Google" id="ProtNLM"/>
    </source>
</evidence>
<dbReference type="OrthoDB" id="9779408at2"/>
<evidence type="ECO:0000313" key="2">
    <source>
        <dbReference type="Proteomes" id="UP000291072"/>
    </source>
</evidence>
<dbReference type="Gene3D" id="2.70.98.10">
    <property type="match status" value="1"/>
</dbReference>
<dbReference type="InterPro" id="IPR014718">
    <property type="entry name" value="GH-type_carb-bd"/>
</dbReference>
<evidence type="ECO:0000313" key="1">
    <source>
        <dbReference type="EMBL" id="TCG11599.1"/>
    </source>
</evidence>
<dbReference type="GO" id="GO:0006006">
    <property type="term" value="P:glucose metabolic process"/>
    <property type="evidence" value="ECO:0007669"/>
    <property type="project" value="TreeGrafter"/>
</dbReference>
<dbReference type="GO" id="GO:0005737">
    <property type="term" value="C:cytoplasm"/>
    <property type="evidence" value="ECO:0007669"/>
    <property type="project" value="TreeGrafter"/>
</dbReference>
<dbReference type="EMBL" id="PSZP01000005">
    <property type="protein sequence ID" value="TCG11599.1"/>
    <property type="molecule type" value="Genomic_DNA"/>
</dbReference>
<gene>
    <name evidence="1" type="ORF">C4B25_01300</name>
</gene>
<proteinExistence type="predicted"/>
<name>A0A4R0XV56_9MOLU</name>
<dbReference type="InterPro" id="IPR011013">
    <property type="entry name" value="Gal_mutarotase_sf_dom"/>
</dbReference>
<dbReference type="GO" id="GO:0030246">
    <property type="term" value="F:carbohydrate binding"/>
    <property type="evidence" value="ECO:0007669"/>
    <property type="project" value="InterPro"/>
</dbReference>
<reference evidence="1 2" key="1">
    <citation type="submission" date="2018-02" db="EMBL/GenBank/DDBJ databases">
        <title>Mycoplasma marinum and Mycoplasma todarodis sp. nov., moderately halophilic and psychrotolerant mycoplasmas isolated from cephalopods.</title>
        <authorList>
            <person name="Viver T."/>
        </authorList>
    </citation>
    <scope>NUCLEOTIDE SEQUENCE [LARGE SCALE GENOMIC DNA]</scope>
    <source>
        <strain evidence="1 2">5H</strain>
    </source>
</reference>
<keyword evidence="2" id="KW-1185">Reference proteome</keyword>
<dbReference type="RefSeq" id="WP_131613261.1">
    <property type="nucleotide sequence ID" value="NZ_PSZP01000005.1"/>
</dbReference>
<dbReference type="AlphaFoldDB" id="A0A4R0XV56"/>
<protein>
    <recommendedName>
        <fullName evidence="3">Aldose 1-epimerase</fullName>
    </recommendedName>
</protein>
<accession>A0A4R0XV56</accession>
<dbReference type="InterPro" id="IPR008183">
    <property type="entry name" value="Aldose_1/G6P_1-epimerase"/>
</dbReference>
<dbReference type="SUPFAM" id="SSF74650">
    <property type="entry name" value="Galactose mutarotase-like"/>
    <property type="match status" value="1"/>
</dbReference>
<dbReference type="PANTHER" id="PTHR10091">
    <property type="entry name" value="ALDOSE-1-EPIMERASE"/>
    <property type="match status" value="1"/>
</dbReference>
<dbReference type="GO" id="GO:0004034">
    <property type="term" value="F:aldose 1-epimerase activity"/>
    <property type="evidence" value="ECO:0007669"/>
    <property type="project" value="TreeGrafter"/>
</dbReference>
<dbReference type="Pfam" id="PF01263">
    <property type="entry name" value="Aldose_epim"/>
    <property type="match status" value="1"/>
</dbReference>
<dbReference type="GO" id="GO:0033499">
    <property type="term" value="P:galactose catabolic process via UDP-galactose, Leloir pathway"/>
    <property type="evidence" value="ECO:0007669"/>
    <property type="project" value="TreeGrafter"/>
</dbReference>